<accession>A0A955L2C5</accession>
<dbReference type="Proteomes" id="UP000775877">
    <property type="component" value="Unassembled WGS sequence"/>
</dbReference>
<evidence type="ECO:0000313" key="3">
    <source>
        <dbReference type="Proteomes" id="UP000775877"/>
    </source>
</evidence>
<comment type="caution">
    <text evidence="2">The sequence shown here is derived from an EMBL/GenBank/DDBJ whole genome shotgun (WGS) entry which is preliminary data.</text>
</comment>
<evidence type="ECO:0000313" key="2">
    <source>
        <dbReference type="EMBL" id="MCA9381606.1"/>
    </source>
</evidence>
<protein>
    <submittedName>
        <fullName evidence="2">Uncharacterized protein</fullName>
    </submittedName>
</protein>
<dbReference type="AlphaFoldDB" id="A0A955L2C5"/>
<sequence>MTSSSEVLENYVKIYRQVNIKVHSAMPIPAFAQEEFVIINRDKIYDSTLYTNFFTLFQLELSKKENGFARRIFLFQNFLFFLQLALFVISLIIQFSWTYWLLIVAIAIQIINIVISIFGFISYQEILEETGQVATDLLDLDEVEQARAEGLQNDLNYTVYEYPFEFFKRLFSFVIP</sequence>
<keyword evidence="1" id="KW-1133">Transmembrane helix</keyword>
<dbReference type="EMBL" id="JAGQLJ010000141">
    <property type="protein sequence ID" value="MCA9381606.1"/>
    <property type="molecule type" value="Genomic_DNA"/>
</dbReference>
<name>A0A955L2C5_9BACT</name>
<reference evidence="2" key="1">
    <citation type="submission" date="2020-04" db="EMBL/GenBank/DDBJ databases">
        <authorList>
            <person name="Zhang T."/>
        </authorList>
    </citation>
    <scope>NUCLEOTIDE SEQUENCE</scope>
    <source>
        <strain evidence="2">HKST-UBA13</strain>
    </source>
</reference>
<evidence type="ECO:0000256" key="1">
    <source>
        <dbReference type="SAM" id="Phobius"/>
    </source>
</evidence>
<keyword evidence="1" id="KW-0472">Membrane</keyword>
<gene>
    <name evidence="2" type="ORF">KC678_05040</name>
</gene>
<feature type="transmembrane region" description="Helical" evidence="1">
    <location>
        <begin position="99"/>
        <end position="121"/>
    </location>
</feature>
<organism evidence="2 3">
    <name type="scientific">Candidatus Dojkabacteria bacterium</name>
    <dbReference type="NCBI Taxonomy" id="2099670"/>
    <lineage>
        <taxon>Bacteria</taxon>
        <taxon>Candidatus Dojkabacteria</taxon>
    </lineage>
</organism>
<reference evidence="2" key="2">
    <citation type="journal article" date="2021" name="Microbiome">
        <title>Successional dynamics and alternative stable states in a saline activated sludge microbial community over 9 years.</title>
        <authorList>
            <person name="Wang Y."/>
            <person name="Ye J."/>
            <person name="Ju F."/>
            <person name="Liu L."/>
            <person name="Boyd J.A."/>
            <person name="Deng Y."/>
            <person name="Parks D.H."/>
            <person name="Jiang X."/>
            <person name="Yin X."/>
            <person name="Woodcroft B.J."/>
            <person name="Tyson G.W."/>
            <person name="Hugenholtz P."/>
            <person name="Polz M.F."/>
            <person name="Zhang T."/>
        </authorList>
    </citation>
    <scope>NUCLEOTIDE SEQUENCE</scope>
    <source>
        <strain evidence="2">HKST-UBA13</strain>
    </source>
</reference>
<feature type="transmembrane region" description="Helical" evidence="1">
    <location>
        <begin position="72"/>
        <end position="93"/>
    </location>
</feature>
<proteinExistence type="predicted"/>
<keyword evidence="1" id="KW-0812">Transmembrane</keyword>